<protein>
    <submittedName>
        <fullName evidence="1">Uncharacterized protein</fullName>
    </submittedName>
</protein>
<dbReference type="EMBL" id="CP042469">
    <property type="protein sequence ID" value="QOX65116.1"/>
    <property type="molecule type" value="Genomic_DNA"/>
</dbReference>
<evidence type="ECO:0000313" key="1">
    <source>
        <dbReference type="EMBL" id="QOX65116.1"/>
    </source>
</evidence>
<organism evidence="1 2">
    <name type="scientific">Anoxybacterium hadale</name>
    <dbReference type="NCBI Taxonomy" id="3408580"/>
    <lineage>
        <taxon>Bacteria</taxon>
        <taxon>Bacillati</taxon>
        <taxon>Bacillota</taxon>
        <taxon>Clostridia</taxon>
        <taxon>Peptostreptococcales</taxon>
        <taxon>Anaerovoracaceae</taxon>
        <taxon>Anoxybacterium</taxon>
    </lineage>
</organism>
<keyword evidence="2" id="KW-1185">Reference proteome</keyword>
<evidence type="ECO:0000313" key="2">
    <source>
        <dbReference type="Proteomes" id="UP000594014"/>
    </source>
</evidence>
<dbReference type="Proteomes" id="UP000594014">
    <property type="component" value="Chromosome"/>
</dbReference>
<reference evidence="1" key="1">
    <citation type="submission" date="2019-08" db="EMBL/GenBank/DDBJ databases">
        <title>Genome sequence of Clostridiales bacterium MT110.</title>
        <authorList>
            <person name="Cao J."/>
        </authorList>
    </citation>
    <scope>NUCLEOTIDE SEQUENCE</scope>
    <source>
        <strain evidence="1">MT110</strain>
    </source>
</reference>
<sequence>MKIIERRTFIEKGKKKKLTIFKDTSAKIEYVNPKYNMKVILKFPAQGTVTNDDMIDWLSQLYMDNWIREYQARLERKQNGAN</sequence>
<accession>A0ACD1AG19</accession>
<name>A0ACD1AG19_9FIRM</name>
<proteinExistence type="predicted"/>
<gene>
    <name evidence="1" type="ORF">FRZ06_18080</name>
</gene>